<dbReference type="HOGENOM" id="CLU_2937562_0_0_9"/>
<evidence type="ECO:0000313" key="2">
    <source>
        <dbReference type="EMBL" id="EHL18513.1"/>
    </source>
</evidence>
<name>V9HVS7_9FIRM</name>
<proteinExistence type="predicted"/>
<reference evidence="2 3" key="1">
    <citation type="submission" date="2012-05" db="EMBL/GenBank/DDBJ databases">
        <title>The Genome Sequence of Eubacteriaceae bacterium CM2.</title>
        <authorList>
            <consortium name="The Broad Institute Genome Sequencing Platform"/>
            <person name="Earl A."/>
            <person name="Ward D."/>
            <person name="Feldgarden M."/>
            <person name="Gevers D."/>
            <person name="Sizova M."/>
            <person name="Hazen A."/>
            <person name="Epstein S."/>
            <person name="Walker B."/>
            <person name="Young S.K."/>
            <person name="Zeng Q."/>
            <person name="Gargeya S."/>
            <person name="Fitzgerald M."/>
            <person name="Haas B."/>
            <person name="Abouelleil A."/>
            <person name="Alvarado L."/>
            <person name="Arachchi H.M."/>
            <person name="Berlin A."/>
            <person name="Chapman S.B."/>
            <person name="Goldberg J."/>
            <person name="Griggs A."/>
            <person name="Gujja S."/>
            <person name="Hansen M."/>
            <person name="Howarth C."/>
            <person name="Imamovic A."/>
            <person name="Larimer J."/>
            <person name="McCowen C."/>
            <person name="Montmayeur A."/>
            <person name="Murphy C."/>
            <person name="Neiman D."/>
            <person name="Pearson M."/>
            <person name="Priest M."/>
            <person name="Roberts A."/>
            <person name="Saif S."/>
            <person name="Shea T."/>
            <person name="Sisk P."/>
            <person name="Sykes S."/>
            <person name="Wortman J."/>
            <person name="Nusbaum C."/>
            <person name="Birren B."/>
        </authorList>
    </citation>
    <scope>NUCLEOTIDE SEQUENCE [LARGE SCALE GENOMIC DNA]</scope>
    <source>
        <strain evidence="2 3">CM2</strain>
    </source>
</reference>
<dbReference type="RefSeq" id="WP_009527724.1">
    <property type="nucleotide sequence ID" value="NZ_JH815225.1"/>
</dbReference>
<dbReference type="AlphaFoldDB" id="V9HVS7"/>
<gene>
    <name evidence="2" type="ORF">HMPREF9630_00238</name>
</gene>
<dbReference type="EMBL" id="AFZF02000009">
    <property type="protein sequence ID" value="EHL18513.1"/>
    <property type="molecule type" value="Genomic_DNA"/>
</dbReference>
<organism evidence="2 3">
    <name type="scientific">Peptoanaerobacter stomatis</name>
    <dbReference type="NCBI Taxonomy" id="796937"/>
    <lineage>
        <taxon>Bacteria</taxon>
        <taxon>Bacillati</taxon>
        <taxon>Bacillota</taxon>
        <taxon>Clostridia</taxon>
        <taxon>Peptostreptococcales</taxon>
        <taxon>Filifactoraceae</taxon>
        <taxon>Peptoanaerobacter</taxon>
    </lineage>
</organism>
<evidence type="ECO:0000313" key="3">
    <source>
        <dbReference type="Proteomes" id="UP000017818"/>
    </source>
</evidence>
<feature type="coiled-coil region" evidence="1">
    <location>
        <begin position="2"/>
        <end position="29"/>
    </location>
</feature>
<accession>V9HVS7</accession>
<dbReference type="Proteomes" id="UP000017818">
    <property type="component" value="Unassembled WGS sequence"/>
</dbReference>
<comment type="caution">
    <text evidence="2">The sequence shown here is derived from an EMBL/GenBank/DDBJ whole genome shotgun (WGS) entry which is preliminary data.</text>
</comment>
<protein>
    <submittedName>
        <fullName evidence="2">Uncharacterized protein</fullName>
    </submittedName>
</protein>
<evidence type="ECO:0000256" key="1">
    <source>
        <dbReference type="SAM" id="Coils"/>
    </source>
</evidence>
<keyword evidence="1" id="KW-0175">Coiled coil</keyword>
<sequence>MIKNKEQIQEQEKEEIKGLAEDLSKVRLEEAINKMTGEERQNLLYLVKGMQFARLQSKRA</sequence>